<comment type="cofactor">
    <cofactor evidence="1">
        <name>Mn(2+)</name>
        <dbReference type="ChEBI" id="CHEBI:29035"/>
    </cofactor>
</comment>
<keyword evidence="6" id="KW-0540">Nuclease</keyword>
<dbReference type="NCBIfam" id="TIGR02778">
    <property type="entry name" value="ligD_pol"/>
    <property type="match status" value="1"/>
</dbReference>
<evidence type="ECO:0000256" key="21">
    <source>
        <dbReference type="ARBA" id="ARBA00049981"/>
    </source>
</evidence>
<name>A0A1B1KE92_RHOOP</name>
<keyword evidence="5" id="KW-0548">Nucleotidyltransferase</keyword>
<dbReference type="CDD" id="cd07971">
    <property type="entry name" value="OBF_DNA_ligase_LigD"/>
    <property type="match status" value="1"/>
</dbReference>
<organism evidence="25 26">
    <name type="scientific">Rhodococcus opacus</name>
    <name type="common">Nocardia opaca</name>
    <dbReference type="NCBI Taxonomy" id="37919"/>
    <lineage>
        <taxon>Bacteria</taxon>
        <taxon>Bacillati</taxon>
        <taxon>Actinomycetota</taxon>
        <taxon>Actinomycetes</taxon>
        <taxon>Mycobacteriales</taxon>
        <taxon>Nocardiaceae</taxon>
        <taxon>Rhodococcus</taxon>
    </lineage>
</organism>
<feature type="region of interest" description="Disordered" evidence="23">
    <location>
        <begin position="435"/>
        <end position="471"/>
    </location>
</feature>
<comment type="catalytic activity">
    <reaction evidence="20">
        <text>ATP + (deoxyribonucleotide)n-3'-hydroxyl + 5'-phospho-(deoxyribonucleotide)m = (deoxyribonucleotide)n+m + AMP + diphosphate.</text>
        <dbReference type="EC" id="6.5.1.1"/>
    </reaction>
</comment>
<evidence type="ECO:0000256" key="13">
    <source>
        <dbReference type="ARBA" id="ARBA00022932"/>
    </source>
</evidence>
<dbReference type="GO" id="GO:0006310">
    <property type="term" value="P:DNA recombination"/>
    <property type="evidence" value="ECO:0007669"/>
    <property type="project" value="UniProtKB-KW"/>
</dbReference>
<evidence type="ECO:0000256" key="10">
    <source>
        <dbReference type="ARBA" id="ARBA00022801"/>
    </source>
</evidence>
<keyword evidence="18" id="KW-0511">Multifunctional enzyme</keyword>
<dbReference type="PROSITE" id="PS00697">
    <property type="entry name" value="DNA_LIGASE_A1"/>
    <property type="match status" value="1"/>
</dbReference>
<dbReference type="PANTHER" id="PTHR42705">
    <property type="entry name" value="BIFUNCTIONAL NON-HOMOLOGOUS END JOINING PROTEIN LIGD"/>
    <property type="match status" value="1"/>
</dbReference>
<evidence type="ECO:0000256" key="2">
    <source>
        <dbReference type="ARBA" id="ARBA00012727"/>
    </source>
</evidence>
<dbReference type="GO" id="GO:0005524">
    <property type="term" value="F:ATP binding"/>
    <property type="evidence" value="ECO:0007669"/>
    <property type="project" value="UniProtKB-KW"/>
</dbReference>
<dbReference type="NCBIfam" id="NF007210">
    <property type="entry name" value="PRK09632.1"/>
    <property type="match status" value="1"/>
</dbReference>
<evidence type="ECO:0000256" key="12">
    <source>
        <dbReference type="ARBA" id="ARBA00022840"/>
    </source>
</evidence>
<feature type="region of interest" description="Disordered" evidence="23">
    <location>
        <begin position="292"/>
        <end position="315"/>
    </location>
</feature>
<evidence type="ECO:0000259" key="24">
    <source>
        <dbReference type="PROSITE" id="PS50160"/>
    </source>
</evidence>
<keyword evidence="15" id="KW-0233">DNA recombination</keyword>
<evidence type="ECO:0000256" key="4">
    <source>
        <dbReference type="ARBA" id="ARBA00022679"/>
    </source>
</evidence>
<evidence type="ECO:0000313" key="26">
    <source>
        <dbReference type="Proteomes" id="UP000186108"/>
    </source>
</evidence>
<evidence type="ECO:0000256" key="23">
    <source>
        <dbReference type="SAM" id="MobiDB-lite"/>
    </source>
</evidence>
<dbReference type="InterPro" id="IPR014146">
    <property type="entry name" value="LigD_ligase_dom"/>
</dbReference>
<keyword evidence="3 25" id="KW-0436">Ligase</keyword>
<keyword evidence="8" id="KW-0547">Nucleotide-binding</keyword>
<dbReference type="Pfam" id="PF13298">
    <property type="entry name" value="LigD_N"/>
    <property type="match status" value="1"/>
</dbReference>
<dbReference type="CDD" id="cd04863">
    <property type="entry name" value="MtLigD_Pol_like"/>
    <property type="match status" value="1"/>
</dbReference>
<keyword evidence="12" id="KW-0067">ATP-binding</keyword>
<dbReference type="Gene3D" id="2.40.50.140">
    <property type="entry name" value="Nucleic acid-binding proteins"/>
    <property type="match status" value="1"/>
</dbReference>
<evidence type="ECO:0000256" key="14">
    <source>
        <dbReference type="ARBA" id="ARBA00023125"/>
    </source>
</evidence>
<dbReference type="Pfam" id="PF21686">
    <property type="entry name" value="LigD_Prim-Pol"/>
    <property type="match status" value="1"/>
</dbReference>
<dbReference type="InterPro" id="IPR052171">
    <property type="entry name" value="NHEJ_LigD"/>
</dbReference>
<evidence type="ECO:0000256" key="19">
    <source>
        <dbReference type="ARBA" id="ARBA00029943"/>
    </source>
</evidence>
<evidence type="ECO:0000256" key="17">
    <source>
        <dbReference type="ARBA" id="ARBA00023211"/>
    </source>
</evidence>
<evidence type="ECO:0000256" key="6">
    <source>
        <dbReference type="ARBA" id="ARBA00022722"/>
    </source>
</evidence>
<keyword evidence="13" id="KW-0239">DNA-directed DNA polymerase</keyword>
<dbReference type="PATRIC" id="fig|37919.13.peg.6584"/>
<keyword evidence="10" id="KW-0378">Hydrolase</keyword>
<accession>A0A1B1KE92</accession>
<dbReference type="PANTHER" id="PTHR42705:SF2">
    <property type="entry name" value="BIFUNCTIONAL NON-HOMOLOGOUS END JOINING PROTEIN LIGD"/>
    <property type="match status" value="1"/>
</dbReference>
<dbReference type="EMBL" id="CP009111">
    <property type="protein sequence ID" value="ANS30931.1"/>
    <property type="molecule type" value="Genomic_DNA"/>
</dbReference>
<dbReference type="EC" id="6.5.1.1" evidence="2"/>
<keyword evidence="9" id="KW-0227">DNA damage</keyword>
<keyword evidence="16" id="KW-0234">DNA repair</keyword>
<evidence type="ECO:0000256" key="20">
    <source>
        <dbReference type="ARBA" id="ARBA00034003"/>
    </source>
</evidence>
<dbReference type="InterPro" id="IPR012309">
    <property type="entry name" value="DNA_ligase_ATP-dep_C"/>
</dbReference>
<dbReference type="RefSeq" id="WP_065492353.1">
    <property type="nucleotide sequence ID" value="NZ_CP009111.1"/>
</dbReference>
<dbReference type="Gene3D" id="3.90.920.10">
    <property type="entry name" value="DNA primase, PRIM domain"/>
    <property type="match status" value="1"/>
</dbReference>
<dbReference type="GO" id="GO:0003887">
    <property type="term" value="F:DNA-directed DNA polymerase activity"/>
    <property type="evidence" value="ECO:0007669"/>
    <property type="project" value="UniProtKB-KW"/>
</dbReference>
<keyword evidence="7" id="KW-0479">Metal-binding</keyword>
<keyword evidence="14" id="KW-0238">DNA-binding</keyword>
<dbReference type="NCBIfam" id="TIGR02777">
    <property type="entry name" value="LigD_PE_dom"/>
    <property type="match status" value="1"/>
</dbReference>
<sequence>MPTRTIDGHRLHLTHLDKVLYPSVGTTKGEVIDYLEEIAPAMVPHLAQRPVTRKRWPDGVDSESFFERNLPSSTPNWVPRLTVQHKDRSVDYPLIDSTAGLVLMGQLAALELHVPQWTVVDGKPGPATRLVFDLDPGEGMDLSDCARVALAVKEQLDDAGLTSFPVTSGSKGIHVYATLTAKNDIDPSPFARALAKRLEKESPESVTATMAKTDRRGKVFVDWSQNNVAKTTVAPYSLRGRSEPTVAAPREWSEIEATDLGQLRFDEVLERYRSGGDLLSNSLDSLGAYRSKRTRGKTPEPVPAPTADSPPVDSGRDLSFVVHEHHATNLHWDFRLERDGVLVSWAVPKGVPRSPSKNRLAVQTEDHPLDYRTFSGTIPKGQYGGGVVEIFDEGTYVPIKWERDEILFELRGRQLQGQYVLIHTKDDQWLMHKIKKDRERPLPHRESGQTSSSATSKPAGEKPMPRDLKPMLATLGSDQDLADMPADSWSFEGKWDGIRAIAEISGGRVHLHSRSGRDLTATYPELASIGDTLADHDVVLDGEIVTLDSAGVTSFAALQNRSGLQKPAAITAAAQKYPAEYYVFDVLYLDGTSLLRHGYADRRRVLEELASATGLTVPARLRGDAAEALAESRRRGWEGIVGKKNDSTYLTGRRGKAWIKVKNQRTQEVIVGGWRRGKGSRSDTLGSLLLGIPDTDGLRYVGRVGTGFTEPMLESLTRKLERLSRKTSPFTDTLTTAQRKDANWVTPRLVGEVGFTEWTTANLLRHPTWRGLRTDKNPEDVRRE</sequence>
<dbReference type="CDD" id="cd07906">
    <property type="entry name" value="Adenylation_DNA_ligase_LigD_LigC"/>
    <property type="match status" value="1"/>
</dbReference>
<dbReference type="InterPro" id="IPR033649">
    <property type="entry name" value="MtLigD_Pol-like"/>
</dbReference>
<evidence type="ECO:0000256" key="8">
    <source>
        <dbReference type="ARBA" id="ARBA00022741"/>
    </source>
</evidence>
<proteinExistence type="inferred from homology"/>
<keyword evidence="4" id="KW-0808">Transferase</keyword>
<evidence type="ECO:0000256" key="18">
    <source>
        <dbReference type="ARBA" id="ARBA00023268"/>
    </source>
</evidence>
<dbReference type="Gene3D" id="3.30.470.30">
    <property type="entry name" value="DNA ligase/mRNA capping enzyme"/>
    <property type="match status" value="1"/>
</dbReference>
<dbReference type="GO" id="GO:0046872">
    <property type="term" value="F:metal ion binding"/>
    <property type="evidence" value="ECO:0007669"/>
    <property type="project" value="UniProtKB-KW"/>
</dbReference>
<dbReference type="InterPro" id="IPR012340">
    <property type="entry name" value="NA-bd_OB-fold"/>
</dbReference>
<reference evidence="25 26" key="1">
    <citation type="submission" date="2014-07" db="EMBL/GenBank/DDBJ databases">
        <authorList>
            <person name="Zhang J.E."/>
            <person name="Yang H."/>
            <person name="Guo J."/>
            <person name="Deng Z."/>
            <person name="Luo H."/>
            <person name="Luo M."/>
            <person name="Zhao B."/>
        </authorList>
    </citation>
    <scope>NUCLEOTIDE SEQUENCE [LARGE SCALE GENOMIC DNA]</scope>
    <source>
        <strain evidence="25 26">1CP</strain>
    </source>
</reference>
<dbReference type="PROSITE" id="PS50160">
    <property type="entry name" value="DNA_LIGASE_A3"/>
    <property type="match status" value="1"/>
</dbReference>
<dbReference type="InterPro" id="IPR014145">
    <property type="entry name" value="LigD_pol_dom"/>
</dbReference>
<dbReference type="Gene3D" id="3.30.1490.70">
    <property type="match status" value="1"/>
</dbReference>
<dbReference type="Pfam" id="PF01068">
    <property type="entry name" value="DNA_ligase_A_M"/>
    <property type="match status" value="1"/>
</dbReference>
<keyword evidence="11" id="KW-0269">Exonuclease</keyword>
<keyword evidence="17" id="KW-0464">Manganese</keyword>
<dbReference type="GO" id="GO:0004527">
    <property type="term" value="F:exonuclease activity"/>
    <property type="evidence" value="ECO:0007669"/>
    <property type="project" value="UniProtKB-KW"/>
</dbReference>
<feature type="domain" description="ATP-dependent DNA ligase family profile" evidence="24">
    <location>
        <begin position="572"/>
        <end position="694"/>
    </location>
</feature>
<dbReference type="Pfam" id="PF04679">
    <property type="entry name" value="DNA_ligase_A_C"/>
    <property type="match status" value="1"/>
</dbReference>
<evidence type="ECO:0000256" key="22">
    <source>
        <dbReference type="ARBA" id="ARBA00049990"/>
    </source>
</evidence>
<dbReference type="GO" id="GO:0003910">
    <property type="term" value="F:DNA ligase (ATP) activity"/>
    <property type="evidence" value="ECO:0007669"/>
    <property type="project" value="UniProtKB-EC"/>
</dbReference>
<dbReference type="GO" id="GO:0003677">
    <property type="term" value="F:DNA binding"/>
    <property type="evidence" value="ECO:0007669"/>
    <property type="project" value="UniProtKB-KW"/>
</dbReference>
<evidence type="ECO:0000313" key="25">
    <source>
        <dbReference type="EMBL" id="ANS30931.1"/>
    </source>
</evidence>
<gene>
    <name evidence="25" type="primary">ligD</name>
    <name evidence="25" type="ORF">R1CP_31520</name>
</gene>
<dbReference type="InterPro" id="IPR012310">
    <property type="entry name" value="DNA_ligase_ATP-dep_cent"/>
</dbReference>
<dbReference type="GO" id="GO:0006281">
    <property type="term" value="P:DNA repair"/>
    <property type="evidence" value="ECO:0007669"/>
    <property type="project" value="UniProtKB-KW"/>
</dbReference>
<evidence type="ECO:0000256" key="7">
    <source>
        <dbReference type="ARBA" id="ARBA00022723"/>
    </source>
</evidence>
<evidence type="ECO:0000256" key="11">
    <source>
        <dbReference type="ARBA" id="ARBA00022839"/>
    </source>
</evidence>
<dbReference type="SUPFAM" id="SSF56091">
    <property type="entry name" value="DNA ligase/mRNA capping enzyme, catalytic domain"/>
    <property type="match status" value="1"/>
</dbReference>
<dbReference type="InterPro" id="IPR014144">
    <property type="entry name" value="LigD_PE_domain"/>
</dbReference>
<dbReference type="Proteomes" id="UP000186108">
    <property type="component" value="Chromosome"/>
</dbReference>
<dbReference type="InterPro" id="IPR016059">
    <property type="entry name" value="DNA_ligase_ATP-dep_CS"/>
</dbReference>
<dbReference type="SUPFAM" id="SSF50249">
    <property type="entry name" value="Nucleic acid-binding proteins"/>
    <property type="match status" value="1"/>
</dbReference>
<dbReference type="NCBIfam" id="TIGR02779">
    <property type="entry name" value="NHEJ_ligase_lig"/>
    <property type="match status" value="1"/>
</dbReference>
<comment type="similarity">
    <text evidence="21">In the C-terminal section; belongs to the ATP-dependent DNA ligase family.</text>
</comment>
<comment type="similarity">
    <text evidence="22">In the N-terminal section; belongs to the LigD polymerase family.</text>
</comment>
<evidence type="ECO:0000256" key="9">
    <source>
        <dbReference type="ARBA" id="ARBA00022763"/>
    </source>
</evidence>
<feature type="compositionally biased region" description="Basic and acidic residues" evidence="23">
    <location>
        <begin position="459"/>
        <end position="469"/>
    </location>
</feature>
<evidence type="ECO:0000256" key="3">
    <source>
        <dbReference type="ARBA" id="ARBA00022598"/>
    </source>
</evidence>
<evidence type="ECO:0000256" key="5">
    <source>
        <dbReference type="ARBA" id="ARBA00022695"/>
    </source>
</evidence>
<feature type="compositionally biased region" description="Basic and acidic residues" evidence="23">
    <location>
        <begin position="435"/>
        <end position="447"/>
    </location>
</feature>
<evidence type="ECO:0000256" key="1">
    <source>
        <dbReference type="ARBA" id="ARBA00001936"/>
    </source>
</evidence>
<protein>
    <recommendedName>
        <fullName evidence="2">DNA ligase (ATP)</fullName>
        <ecNumber evidence="2">6.5.1.1</ecNumber>
    </recommendedName>
    <alternativeName>
        <fullName evidence="19">NHEJ DNA polymerase</fullName>
    </alternativeName>
</protein>
<evidence type="ECO:0000256" key="15">
    <source>
        <dbReference type="ARBA" id="ARBA00023172"/>
    </source>
</evidence>
<dbReference type="AlphaFoldDB" id="A0A1B1KE92"/>
<evidence type="ECO:0000256" key="16">
    <source>
        <dbReference type="ARBA" id="ARBA00023204"/>
    </source>
</evidence>